<dbReference type="InterPro" id="IPR011050">
    <property type="entry name" value="Pectin_lyase_fold/virulence"/>
</dbReference>
<dbReference type="RefSeq" id="WP_279295431.1">
    <property type="nucleotide sequence ID" value="NZ_JAOTIF010000001.1"/>
</dbReference>
<dbReference type="AlphaFoldDB" id="A0A9X3BGL4"/>
<dbReference type="SUPFAM" id="SSF51126">
    <property type="entry name" value="Pectin lyase-like"/>
    <property type="match status" value="1"/>
</dbReference>
<keyword evidence="4" id="KW-1185">Reference proteome</keyword>
<dbReference type="InterPro" id="IPR036116">
    <property type="entry name" value="FN3_sf"/>
</dbReference>
<name>A0A9X3BGL4_9BACT</name>
<reference evidence="3" key="2">
    <citation type="submission" date="2023-04" db="EMBL/GenBank/DDBJ databases">
        <title>Paracnuella aquatica gen. nov., sp. nov., a member of the family Chitinophagaceae isolated from a hot spring.</title>
        <authorList>
            <person name="Wang C."/>
        </authorList>
    </citation>
    <scope>NUCLEOTIDE SEQUENCE</scope>
    <source>
        <strain evidence="3">LB-8</strain>
    </source>
</reference>
<dbReference type="EMBL" id="JAOTIF010000001">
    <property type="protein sequence ID" value="MCU7547987.1"/>
    <property type="molecule type" value="Genomic_DNA"/>
</dbReference>
<feature type="domain" description="DUF4957" evidence="1">
    <location>
        <begin position="247"/>
        <end position="386"/>
    </location>
</feature>
<sequence>MRNLILGFGAVLMALASCQKEDLPEATRLFRPVAKEGLVSEANWVSASWQKITGASSYTVQISRDTFRTIDATINIDTSYAVFQDLKWNQLYQVQVKANAQDTVKNSKYSNLGGIKTPKFPTILATPTVNDVSDEAIKVSWTNSGATVTSIKVLKGSDSSLVKEVTLTSTDVSNKYKIINGLAGSSQYIVYLYSGTTVRGWDNYTTKAPLSGTLVDLRSIADRPSVLADTLPLIPNGSTVILKRGYTYNIATGLSLDKSVTILSGSDLLVTEPATIYFTGNFNLVAGSNIDYIDFKNVKLVGSDYTGKYVVNANAAANVGRLSFESCVARVFRGMVRLQTAAVNITNFTINDCVIDSVGNYGVVNVDVALSKIENITIKNSTIFKTEKVITSKQNSTTVTVENCTINEAPLGGNYFIDYSTSGTNNVSGGIKIAGCIFGIGKGTTATPPVTAFRGARFGASTNIDVSGSYKTTDVVFTSNDLPNLIAYTKSYTELWQGPATGDFKIKDNTFAGKATAGDPRWR</sequence>
<evidence type="ECO:0000313" key="4">
    <source>
        <dbReference type="Proteomes" id="UP001155483"/>
    </source>
</evidence>
<reference evidence="3" key="1">
    <citation type="submission" date="2022-09" db="EMBL/GenBank/DDBJ databases">
        <authorList>
            <person name="Yuan C."/>
            <person name="Ke Z."/>
        </authorList>
    </citation>
    <scope>NUCLEOTIDE SEQUENCE</scope>
    <source>
        <strain evidence="3">LB-8</strain>
    </source>
</reference>
<evidence type="ECO:0000313" key="3">
    <source>
        <dbReference type="EMBL" id="MCU7547987.1"/>
    </source>
</evidence>
<gene>
    <name evidence="3" type="ORF">OCK74_02625</name>
</gene>
<dbReference type="InterPro" id="IPR032530">
    <property type="entry name" value="DUF4957"/>
</dbReference>
<evidence type="ECO:0000259" key="2">
    <source>
        <dbReference type="Pfam" id="PF17161"/>
    </source>
</evidence>
<protein>
    <submittedName>
        <fullName evidence="3">DUF5123 domain-containing protein</fullName>
    </submittedName>
</protein>
<comment type="caution">
    <text evidence="3">The sequence shown here is derived from an EMBL/GenBank/DDBJ whole genome shotgun (WGS) entry which is preliminary data.</text>
</comment>
<dbReference type="Proteomes" id="UP001155483">
    <property type="component" value="Unassembled WGS sequence"/>
</dbReference>
<evidence type="ECO:0000259" key="1">
    <source>
        <dbReference type="Pfam" id="PF16318"/>
    </source>
</evidence>
<feature type="domain" description="DUF5123" evidence="2">
    <location>
        <begin position="399"/>
        <end position="522"/>
    </location>
</feature>
<organism evidence="3 4">
    <name type="scientific">Paraflavisolibacter caeni</name>
    <dbReference type="NCBI Taxonomy" id="2982496"/>
    <lineage>
        <taxon>Bacteria</taxon>
        <taxon>Pseudomonadati</taxon>
        <taxon>Bacteroidota</taxon>
        <taxon>Chitinophagia</taxon>
        <taxon>Chitinophagales</taxon>
        <taxon>Chitinophagaceae</taxon>
        <taxon>Paraflavisolibacter</taxon>
    </lineage>
</organism>
<dbReference type="InterPro" id="IPR033427">
    <property type="entry name" value="DUF5123"/>
</dbReference>
<dbReference type="InterPro" id="IPR012334">
    <property type="entry name" value="Pectin_lyas_fold"/>
</dbReference>
<accession>A0A9X3BGL4</accession>
<dbReference type="Gene3D" id="2.160.20.10">
    <property type="entry name" value="Single-stranded right-handed beta-helix, Pectin lyase-like"/>
    <property type="match status" value="1"/>
</dbReference>
<dbReference type="SUPFAM" id="SSF49265">
    <property type="entry name" value="Fibronectin type III"/>
    <property type="match status" value="1"/>
</dbReference>
<dbReference type="Pfam" id="PF16318">
    <property type="entry name" value="DUF4957"/>
    <property type="match status" value="1"/>
</dbReference>
<proteinExistence type="predicted"/>
<dbReference type="Pfam" id="PF17161">
    <property type="entry name" value="DUF5123"/>
    <property type="match status" value="1"/>
</dbReference>
<dbReference type="PROSITE" id="PS51257">
    <property type="entry name" value="PROKAR_LIPOPROTEIN"/>
    <property type="match status" value="1"/>
</dbReference>